<evidence type="ECO:0000256" key="3">
    <source>
        <dbReference type="ARBA" id="ARBA00022781"/>
    </source>
</evidence>
<evidence type="ECO:0000256" key="5">
    <source>
        <dbReference type="ARBA" id="ARBA00023065"/>
    </source>
</evidence>
<name>A0A5C3QK76_9AGAR</name>
<dbReference type="Gene3D" id="1.20.5.2210">
    <property type="match status" value="1"/>
</dbReference>
<keyword evidence="6 8" id="KW-0496">Mitochondrion</keyword>
<reference evidence="9 10" key="1">
    <citation type="journal article" date="2019" name="Nat. Ecol. Evol.">
        <title>Megaphylogeny resolves global patterns of mushroom evolution.</title>
        <authorList>
            <person name="Varga T."/>
            <person name="Krizsan K."/>
            <person name="Foldi C."/>
            <person name="Dima B."/>
            <person name="Sanchez-Garcia M."/>
            <person name="Sanchez-Ramirez S."/>
            <person name="Szollosi G.J."/>
            <person name="Szarkandi J.G."/>
            <person name="Papp V."/>
            <person name="Albert L."/>
            <person name="Andreopoulos W."/>
            <person name="Angelini C."/>
            <person name="Antonin V."/>
            <person name="Barry K.W."/>
            <person name="Bougher N.L."/>
            <person name="Buchanan P."/>
            <person name="Buyck B."/>
            <person name="Bense V."/>
            <person name="Catcheside P."/>
            <person name="Chovatia M."/>
            <person name="Cooper J."/>
            <person name="Damon W."/>
            <person name="Desjardin D."/>
            <person name="Finy P."/>
            <person name="Geml J."/>
            <person name="Haridas S."/>
            <person name="Hughes K."/>
            <person name="Justo A."/>
            <person name="Karasinski D."/>
            <person name="Kautmanova I."/>
            <person name="Kiss B."/>
            <person name="Kocsube S."/>
            <person name="Kotiranta H."/>
            <person name="LaButti K.M."/>
            <person name="Lechner B.E."/>
            <person name="Liimatainen K."/>
            <person name="Lipzen A."/>
            <person name="Lukacs Z."/>
            <person name="Mihaltcheva S."/>
            <person name="Morgado L.N."/>
            <person name="Niskanen T."/>
            <person name="Noordeloos M.E."/>
            <person name="Ohm R.A."/>
            <person name="Ortiz-Santana B."/>
            <person name="Ovrebo C."/>
            <person name="Racz N."/>
            <person name="Riley R."/>
            <person name="Savchenko A."/>
            <person name="Shiryaev A."/>
            <person name="Soop K."/>
            <person name="Spirin V."/>
            <person name="Szebenyi C."/>
            <person name="Tomsovsky M."/>
            <person name="Tulloss R.E."/>
            <person name="Uehling J."/>
            <person name="Grigoriev I.V."/>
            <person name="Vagvolgyi C."/>
            <person name="Papp T."/>
            <person name="Martin F.M."/>
            <person name="Miettinen O."/>
            <person name="Hibbett D.S."/>
            <person name="Nagy L.G."/>
        </authorList>
    </citation>
    <scope>NUCLEOTIDE SEQUENCE [LARGE SCALE GENOMIC DNA]</scope>
    <source>
        <strain evidence="9 10">CBS 309.79</strain>
    </source>
</reference>
<dbReference type="Proteomes" id="UP000305067">
    <property type="component" value="Unassembled WGS sequence"/>
</dbReference>
<sequence>MASRLALTAMRAASTSRPRVGPTVLRAAMSTQPPSERANELIEKLPSQPSLITKTGTALLGTGILATAISQELYVLNEESVLLAGTFILLSYIGSIARKPYSDWAEGNIQKIAGVLNQSRTEHTQAVKDRITSVEQMKDVVDITKGLFALSKETATLEAETFTQQQKVAITSELKAVLDSWVRYEQSVRESEQADLTKTVIDKVLASVKDEKTQRDILLGALAEVEQLVKSKAV</sequence>
<dbReference type="EMBL" id="ML178823">
    <property type="protein sequence ID" value="TFL02172.1"/>
    <property type="molecule type" value="Genomic_DNA"/>
</dbReference>
<dbReference type="GO" id="GO:0046933">
    <property type="term" value="F:proton-transporting ATP synthase activity, rotational mechanism"/>
    <property type="evidence" value="ECO:0007669"/>
    <property type="project" value="TreeGrafter"/>
</dbReference>
<dbReference type="FunFam" id="1.20.5.2210:FF:000002">
    <property type="entry name" value="ATP synthase subunit 4 mitochondrial"/>
    <property type="match status" value="1"/>
</dbReference>
<gene>
    <name evidence="9" type="ORF">BDV98DRAFT_529012</name>
</gene>
<dbReference type="InterPro" id="IPR013837">
    <property type="entry name" value="ATP_synth_F0_suB"/>
</dbReference>
<comment type="function">
    <text evidence="8">Subunit b, of the mitochondrial membrane ATP synthase complex (F(1)F(0) ATP synthase or Complex V) that produces ATP from ADP in the presence of a proton gradient across the membrane which is generated by electron transport complexes of the respiratory chain. ATP synthase complex consist of a soluble F(1) head domain - the catalytic core - and a membrane F(1) domain - the membrane proton channel. These two domains are linked by a central stalk rotating inside the F(1) region and a stationary peripheral stalk. During catalysis, ATP synthesis in the catalytic domain of F(1) is coupled via a rotary mechanism of the central stalk subunits to proton translocation. In vivo, can only synthesize ATP although its ATP hydrolase activity can be activated artificially in vitro. Part of the complex F(0) domain. Part of the complex F(0) domain and the peripheric stalk, which acts as a stator to hold the catalytic alpha(3)beta(3) subcomplex and subunit a/ATP6 static relative to the rotary elements.</text>
</comment>
<dbReference type="GO" id="GO:0045259">
    <property type="term" value="C:proton-transporting ATP synthase complex"/>
    <property type="evidence" value="ECO:0007669"/>
    <property type="project" value="UniProtKB-KW"/>
</dbReference>
<dbReference type="STRING" id="1884261.A0A5C3QK76"/>
<dbReference type="Pfam" id="PF05405">
    <property type="entry name" value="Mt_ATP-synt_B"/>
    <property type="match status" value="1"/>
</dbReference>
<accession>A0A5C3QK76</accession>
<dbReference type="PANTHER" id="PTHR12733:SF3">
    <property type="entry name" value="ATP SYNTHASE F(0) COMPLEX SUBUNIT B1, MITOCHONDRIAL"/>
    <property type="match status" value="1"/>
</dbReference>
<dbReference type="SUPFAM" id="SSF161060">
    <property type="entry name" value="ATP synthase B chain-like"/>
    <property type="match status" value="1"/>
</dbReference>
<dbReference type="PANTHER" id="PTHR12733">
    <property type="entry name" value="MITOCHONDRIAL ATP SYNTHASE B CHAIN"/>
    <property type="match status" value="1"/>
</dbReference>
<dbReference type="GO" id="GO:0005743">
    <property type="term" value="C:mitochondrial inner membrane"/>
    <property type="evidence" value="ECO:0007669"/>
    <property type="project" value="UniProtKB-SubCell"/>
</dbReference>
<keyword evidence="4 8" id="KW-0999">Mitochondrion inner membrane</keyword>
<comment type="subcellular location">
    <subcellularLocation>
        <location evidence="8">Mitochondrion</location>
    </subcellularLocation>
    <subcellularLocation>
        <location evidence="8">Mitochondrion inner membrane</location>
    </subcellularLocation>
</comment>
<keyword evidence="7 8" id="KW-0472">Membrane</keyword>
<protein>
    <recommendedName>
        <fullName evidence="8">ATP synthase subunit 4</fullName>
    </recommendedName>
</protein>
<evidence type="ECO:0000256" key="8">
    <source>
        <dbReference type="RuleBase" id="RU368017"/>
    </source>
</evidence>
<dbReference type="OrthoDB" id="67388at2759"/>
<evidence type="ECO:0000256" key="7">
    <source>
        <dbReference type="ARBA" id="ARBA00023136"/>
    </source>
</evidence>
<evidence type="ECO:0000256" key="2">
    <source>
        <dbReference type="ARBA" id="ARBA00022547"/>
    </source>
</evidence>
<keyword evidence="1 8" id="KW-0813">Transport</keyword>
<evidence type="ECO:0000313" key="9">
    <source>
        <dbReference type="EMBL" id="TFL02172.1"/>
    </source>
</evidence>
<comment type="subunit">
    <text evidence="8">F-type ATPases have 2 components, CF(1) - the catalytic core - and CF(0) - the membrane proton channel. In yeast, the dimeric form of ATP synthase consists of 17 polypeptides: alpha, beta, gamma, delta, epsilon, 4 (B), 5 (OSCP), 6 (A), 8, 9 (C), d, E (Tim11), f, g, h, i/j and k.</text>
</comment>
<dbReference type="AlphaFoldDB" id="A0A5C3QK76"/>
<evidence type="ECO:0000313" key="10">
    <source>
        <dbReference type="Proteomes" id="UP000305067"/>
    </source>
</evidence>
<keyword evidence="2 8" id="KW-0138">CF(0)</keyword>
<dbReference type="InterPro" id="IPR008688">
    <property type="entry name" value="ATP_synth_Bsub_B/MI25"/>
</dbReference>
<keyword evidence="10" id="KW-1185">Reference proteome</keyword>
<evidence type="ECO:0000256" key="1">
    <source>
        <dbReference type="ARBA" id="ARBA00022448"/>
    </source>
</evidence>
<keyword evidence="5 8" id="KW-0406">Ion transport</keyword>
<proteinExistence type="inferred from homology"/>
<comment type="similarity">
    <text evidence="8">Belongs to the eukaryotic ATPase B chain family.</text>
</comment>
<evidence type="ECO:0000256" key="4">
    <source>
        <dbReference type="ARBA" id="ARBA00022792"/>
    </source>
</evidence>
<keyword evidence="3 8" id="KW-0375">Hydrogen ion transport</keyword>
<evidence type="ECO:0000256" key="6">
    <source>
        <dbReference type="ARBA" id="ARBA00023128"/>
    </source>
</evidence>
<organism evidence="9 10">
    <name type="scientific">Pterulicium gracile</name>
    <dbReference type="NCBI Taxonomy" id="1884261"/>
    <lineage>
        <taxon>Eukaryota</taxon>
        <taxon>Fungi</taxon>
        <taxon>Dikarya</taxon>
        <taxon>Basidiomycota</taxon>
        <taxon>Agaricomycotina</taxon>
        <taxon>Agaricomycetes</taxon>
        <taxon>Agaricomycetidae</taxon>
        <taxon>Agaricales</taxon>
        <taxon>Pleurotineae</taxon>
        <taxon>Pterulaceae</taxon>
        <taxon>Pterulicium</taxon>
    </lineage>
</organism>